<dbReference type="GO" id="GO:0016747">
    <property type="term" value="F:acyltransferase activity, transferring groups other than amino-acyl groups"/>
    <property type="evidence" value="ECO:0007669"/>
    <property type="project" value="InterPro"/>
</dbReference>
<sequence>MRKDNKTIENIKKIYFRSFDNSYYNKVCDFLIKLSQYDRKHINWNWARWEWMFFHPEFNSNLIDKIGLWFCDEELVGMATYDHYFGEAFFATKLGFEELEKDILEYTIATFSDENGLGIAVNDTDTRTLNLLHSYGFLKNEQTETILEITLEDVSLDFITPKGITLKNLDIKKDLYKHHNVLWKGFNHEGHLPIDEATTNRQKIMLLASNLNPLLHIAAENKDGEYVAYCGLWYNQKTDYAYVEPVCTIPEYRGEGVGKAVVLEALKKCFSLGAKKAYVISDIYFYKSLGFHKHSHYTFYWYNI</sequence>
<dbReference type="Proteomes" id="UP000481872">
    <property type="component" value="Unassembled WGS sequence"/>
</dbReference>
<dbReference type="SUPFAM" id="SSF55729">
    <property type="entry name" value="Acyl-CoA N-acyltransferases (Nat)"/>
    <property type="match status" value="1"/>
</dbReference>
<proteinExistence type="predicted"/>
<keyword evidence="3" id="KW-1185">Reference proteome</keyword>
<dbReference type="EMBL" id="JAAGPU010000014">
    <property type="protein sequence ID" value="NEU04990.1"/>
    <property type="molecule type" value="Genomic_DNA"/>
</dbReference>
<keyword evidence="2" id="KW-0808">Transferase</keyword>
<dbReference type="InterPro" id="IPR016181">
    <property type="entry name" value="Acyl_CoA_acyltransferase"/>
</dbReference>
<dbReference type="InterPro" id="IPR000182">
    <property type="entry name" value="GNAT_dom"/>
</dbReference>
<dbReference type="CDD" id="cd04301">
    <property type="entry name" value="NAT_SF"/>
    <property type="match status" value="1"/>
</dbReference>
<dbReference type="Pfam" id="PF00583">
    <property type="entry name" value="Acetyltransf_1"/>
    <property type="match status" value="1"/>
</dbReference>
<organism evidence="2 3">
    <name type="scientific">Clostridium senegalense</name>
    <dbReference type="NCBI Taxonomy" id="1465809"/>
    <lineage>
        <taxon>Bacteria</taxon>
        <taxon>Bacillati</taxon>
        <taxon>Bacillota</taxon>
        <taxon>Clostridia</taxon>
        <taxon>Eubacteriales</taxon>
        <taxon>Clostridiaceae</taxon>
        <taxon>Clostridium</taxon>
    </lineage>
</organism>
<gene>
    <name evidence="2" type="ORF">G3M99_09010</name>
</gene>
<protein>
    <submittedName>
        <fullName evidence="2">GNAT family N-acetyltransferase</fullName>
    </submittedName>
</protein>
<dbReference type="Gene3D" id="3.40.630.30">
    <property type="match status" value="1"/>
</dbReference>
<dbReference type="AlphaFoldDB" id="A0A6M0H2I5"/>
<accession>A0A6M0H2I5</accession>
<evidence type="ECO:0000259" key="1">
    <source>
        <dbReference type="PROSITE" id="PS51186"/>
    </source>
</evidence>
<dbReference type="PROSITE" id="PS51186">
    <property type="entry name" value="GNAT"/>
    <property type="match status" value="1"/>
</dbReference>
<comment type="caution">
    <text evidence="2">The sequence shown here is derived from an EMBL/GenBank/DDBJ whole genome shotgun (WGS) entry which is preliminary data.</text>
</comment>
<name>A0A6M0H2I5_9CLOT</name>
<reference evidence="2 3" key="1">
    <citation type="submission" date="2020-02" db="EMBL/GenBank/DDBJ databases">
        <title>Genome assembly of a novel Clostridium senegalense strain.</title>
        <authorList>
            <person name="Gupta T.B."/>
            <person name="Jauregui R."/>
            <person name="Maclean P."/>
            <person name="Nawarathana A."/>
            <person name="Brightwell G."/>
        </authorList>
    </citation>
    <scope>NUCLEOTIDE SEQUENCE [LARGE SCALE GENOMIC DNA]</scope>
    <source>
        <strain evidence="2 3">AGRFS4</strain>
    </source>
</reference>
<evidence type="ECO:0000313" key="2">
    <source>
        <dbReference type="EMBL" id="NEU04990.1"/>
    </source>
</evidence>
<evidence type="ECO:0000313" key="3">
    <source>
        <dbReference type="Proteomes" id="UP000481872"/>
    </source>
</evidence>
<feature type="domain" description="N-acetyltransferase" evidence="1">
    <location>
        <begin position="164"/>
        <end position="304"/>
    </location>
</feature>